<dbReference type="GO" id="GO:0005576">
    <property type="term" value="C:extracellular region"/>
    <property type="evidence" value="ECO:0007669"/>
    <property type="project" value="InterPro"/>
</dbReference>
<organism evidence="10 11">
    <name type="scientific">Meganyctiphanes norvegica</name>
    <name type="common">Northern krill</name>
    <name type="synonym">Thysanopoda norvegica</name>
    <dbReference type="NCBI Taxonomy" id="48144"/>
    <lineage>
        <taxon>Eukaryota</taxon>
        <taxon>Metazoa</taxon>
        <taxon>Ecdysozoa</taxon>
        <taxon>Arthropoda</taxon>
        <taxon>Crustacea</taxon>
        <taxon>Multicrustacea</taxon>
        <taxon>Malacostraca</taxon>
        <taxon>Eumalacostraca</taxon>
        <taxon>Eucarida</taxon>
        <taxon>Euphausiacea</taxon>
        <taxon>Euphausiidae</taxon>
        <taxon>Meganyctiphanes</taxon>
    </lineage>
</organism>
<keyword evidence="4" id="KW-0964">Secreted</keyword>
<keyword evidence="7" id="KW-1015">Disulfide bond</keyword>
<evidence type="ECO:0000256" key="4">
    <source>
        <dbReference type="ARBA" id="ARBA00022525"/>
    </source>
</evidence>
<dbReference type="EMBL" id="CAXKWB010023433">
    <property type="protein sequence ID" value="CAL4125284.1"/>
    <property type="molecule type" value="Genomic_DNA"/>
</dbReference>
<evidence type="ECO:0000256" key="7">
    <source>
        <dbReference type="ARBA" id="ARBA00023157"/>
    </source>
</evidence>
<sequence>VKRGATWAIDECQFQFRTRRWNCSTLNDMALAAITARRRYPKITEGLVMMKNHSDTKNFMLTTSKPEVYNNFAADDPTPSVHHHIKEVKVYAEHQRSYQEEVKSTSKSHKTKKLLKK</sequence>
<keyword evidence="11" id="KW-1185">Reference proteome</keyword>
<proteinExistence type="inferred from homology"/>
<feature type="non-terminal residue" evidence="10">
    <location>
        <position position="1"/>
    </location>
</feature>
<dbReference type="Pfam" id="PF00110">
    <property type="entry name" value="wnt"/>
    <property type="match status" value="1"/>
</dbReference>
<evidence type="ECO:0000256" key="9">
    <source>
        <dbReference type="SAM" id="MobiDB-lite"/>
    </source>
</evidence>
<gene>
    <name evidence="10" type="ORF">MNOR_LOCUS25031</name>
</gene>
<evidence type="ECO:0000256" key="6">
    <source>
        <dbReference type="ARBA" id="ARBA00022687"/>
    </source>
</evidence>
<evidence type="ECO:0000256" key="8">
    <source>
        <dbReference type="RuleBase" id="RU003500"/>
    </source>
</evidence>
<dbReference type="InterPro" id="IPR005817">
    <property type="entry name" value="Wnt"/>
</dbReference>
<accession>A0AAV2RK54</accession>
<keyword evidence="6 8" id="KW-0879">Wnt signaling pathway</keyword>
<name>A0AAV2RK54_MEGNR</name>
<feature type="compositionally biased region" description="Basic residues" evidence="9">
    <location>
        <begin position="106"/>
        <end position="117"/>
    </location>
</feature>
<evidence type="ECO:0000256" key="2">
    <source>
        <dbReference type="ARBA" id="ARBA00005683"/>
    </source>
</evidence>
<comment type="subcellular location">
    <subcellularLocation>
        <location evidence="1 8">Secreted</location>
        <location evidence="1 8">Extracellular space</location>
        <location evidence="1 8">Extracellular matrix</location>
    </subcellularLocation>
</comment>
<dbReference type="GO" id="GO:0016055">
    <property type="term" value="P:Wnt signaling pathway"/>
    <property type="evidence" value="ECO:0007669"/>
    <property type="project" value="UniProtKB-KW"/>
</dbReference>
<evidence type="ECO:0000256" key="5">
    <source>
        <dbReference type="ARBA" id="ARBA00022530"/>
    </source>
</evidence>
<dbReference type="AlphaFoldDB" id="A0AAV2RK54"/>
<evidence type="ECO:0000313" key="11">
    <source>
        <dbReference type="Proteomes" id="UP001497623"/>
    </source>
</evidence>
<comment type="similarity">
    <text evidence="2 8">Belongs to the Wnt family.</text>
</comment>
<keyword evidence="3 8" id="KW-0217">Developmental protein</keyword>
<keyword evidence="5" id="KW-0272">Extracellular matrix</keyword>
<evidence type="ECO:0000256" key="1">
    <source>
        <dbReference type="ARBA" id="ARBA00004498"/>
    </source>
</evidence>
<dbReference type="Proteomes" id="UP001497623">
    <property type="component" value="Unassembled WGS sequence"/>
</dbReference>
<evidence type="ECO:0000313" key="10">
    <source>
        <dbReference type="EMBL" id="CAL4125284.1"/>
    </source>
</evidence>
<reference evidence="10 11" key="1">
    <citation type="submission" date="2024-05" db="EMBL/GenBank/DDBJ databases">
        <authorList>
            <person name="Wallberg A."/>
        </authorList>
    </citation>
    <scope>NUCLEOTIDE SEQUENCE [LARGE SCALE GENOMIC DNA]</scope>
</reference>
<comment type="function">
    <text evidence="8">Ligand for members of the frizzled family of seven transmembrane receptors.</text>
</comment>
<feature type="region of interest" description="Disordered" evidence="9">
    <location>
        <begin position="97"/>
        <end position="117"/>
    </location>
</feature>
<protein>
    <recommendedName>
        <fullName evidence="8">Protein Wnt</fullName>
    </recommendedName>
</protein>
<evidence type="ECO:0000256" key="3">
    <source>
        <dbReference type="ARBA" id="ARBA00022473"/>
    </source>
</evidence>
<dbReference type="GO" id="GO:0005102">
    <property type="term" value="F:signaling receptor binding"/>
    <property type="evidence" value="ECO:0007669"/>
    <property type="project" value="InterPro"/>
</dbReference>
<comment type="caution">
    <text evidence="10">The sequence shown here is derived from an EMBL/GenBank/DDBJ whole genome shotgun (WGS) entry which is preliminary data.</text>
</comment>
<feature type="non-terminal residue" evidence="10">
    <location>
        <position position="117"/>
    </location>
</feature>